<keyword evidence="2" id="KW-1185">Reference proteome</keyword>
<evidence type="ECO:0000313" key="1">
    <source>
        <dbReference type="EMBL" id="CAG8683180.1"/>
    </source>
</evidence>
<reference evidence="1" key="1">
    <citation type="submission" date="2021-06" db="EMBL/GenBank/DDBJ databases">
        <authorList>
            <person name="Kallberg Y."/>
            <person name="Tangrot J."/>
            <person name="Rosling A."/>
        </authorList>
    </citation>
    <scope>NUCLEOTIDE SEQUENCE</scope>
    <source>
        <strain evidence="1">CL551</strain>
    </source>
</reference>
<proteinExistence type="predicted"/>
<evidence type="ECO:0000313" key="2">
    <source>
        <dbReference type="Proteomes" id="UP000789342"/>
    </source>
</evidence>
<name>A0A9N9ERZ4_9GLOM</name>
<organism evidence="1 2">
    <name type="scientific">Acaulospora morrowiae</name>
    <dbReference type="NCBI Taxonomy" id="94023"/>
    <lineage>
        <taxon>Eukaryota</taxon>
        <taxon>Fungi</taxon>
        <taxon>Fungi incertae sedis</taxon>
        <taxon>Mucoromycota</taxon>
        <taxon>Glomeromycotina</taxon>
        <taxon>Glomeromycetes</taxon>
        <taxon>Diversisporales</taxon>
        <taxon>Acaulosporaceae</taxon>
        <taxon>Acaulospora</taxon>
    </lineage>
</organism>
<feature type="non-terminal residue" evidence="1">
    <location>
        <position position="126"/>
    </location>
</feature>
<dbReference type="EMBL" id="CAJVPV010014196">
    <property type="protein sequence ID" value="CAG8683180.1"/>
    <property type="molecule type" value="Genomic_DNA"/>
</dbReference>
<gene>
    <name evidence="1" type="ORF">AMORRO_LOCUS11344</name>
</gene>
<protein>
    <submittedName>
        <fullName evidence="1">1364_t:CDS:1</fullName>
    </submittedName>
</protein>
<sequence>HAQVRKRLKGEEENLMVTGYEFLMPLDPRSGNFCATQDYYYPSHFGVGAHSLMNAAHATHPRECLSFRDITRTWSSAIIFRPGGPTDVAKSAYSQFHGRNKKPQDVWGGWFVWVVSTVNESDPSFE</sequence>
<accession>A0A9N9ERZ4</accession>
<dbReference type="AlphaFoldDB" id="A0A9N9ERZ4"/>
<dbReference type="Proteomes" id="UP000789342">
    <property type="component" value="Unassembled WGS sequence"/>
</dbReference>
<comment type="caution">
    <text evidence="1">The sequence shown here is derived from an EMBL/GenBank/DDBJ whole genome shotgun (WGS) entry which is preliminary data.</text>
</comment>